<keyword evidence="4" id="KW-0249">Electron transport</keyword>
<dbReference type="InterPro" id="IPR017937">
    <property type="entry name" value="Thioredoxin_CS"/>
</dbReference>
<organism evidence="9 10">
    <name type="scientific">Alkanindiges hydrocarboniclasticus</name>
    <dbReference type="NCBI Taxonomy" id="1907941"/>
    <lineage>
        <taxon>Bacteria</taxon>
        <taxon>Pseudomonadati</taxon>
        <taxon>Pseudomonadota</taxon>
        <taxon>Gammaproteobacteria</taxon>
        <taxon>Moraxellales</taxon>
        <taxon>Moraxellaceae</taxon>
        <taxon>Alkanindiges</taxon>
    </lineage>
</organism>
<keyword evidence="10" id="KW-1185">Reference proteome</keyword>
<evidence type="ECO:0000256" key="5">
    <source>
        <dbReference type="ARBA" id="ARBA00023157"/>
    </source>
</evidence>
<reference evidence="9 10" key="1">
    <citation type="submission" date="2016-10" db="EMBL/GenBank/DDBJ databases">
        <title>Draft Genome sequence of Alkanindiges sp. strain H1.</title>
        <authorList>
            <person name="Subhash Y."/>
            <person name="Lee S."/>
        </authorList>
    </citation>
    <scope>NUCLEOTIDE SEQUENCE [LARGE SCALE GENOMIC DNA]</scope>
    <source>
        <strain evidence="9 10">H1</strain>
    </source>
</reference>
<sequence>MIVSCPYCLAKNRLEKNRLTEAPKCGRCHEYLLNGKPVELNDQTFQQFTSSTELPVLVDFWASWCGPCKMMAPHFEHAAGQVSDIQFVKVNTEQATITAQQFAIRSIPTLVVFRQGREIARQAGAMTSAQIQQWLAEFK</sequence>
<dbReference type="InterPro" id="IPR005746">
    <property type="entry name" value="Thioredoxin"/>
</dbReference>
<comment type="caution">
    <text evidence="9">The sequence shown here is derived from an EMBL/GenBank/DDBJ whole genome shotgun (WGS) entry which is preliminary data.</text>
</comment>
<evidence type="ECO:0000256" key="4">
    <source>
        <dbReference type="ARBA" id="ARBA00022982"/>
    </source>
</evidence>
<evidence type="ECO:0000256" key="1">
    <source>
        <dbReference type="ARBA" id="ARBA00008987"/>
    </source>
</evidence>
<dbReference type="InterPro" id="IPR013766">
    <property type="entry name" value="Thioredoxin_domain"/>
</dbReference>
<proteinExistence type="inferred from homology"/>
<evidence type="ECO:0000256" key="3">
    <source>
        <dbReference type="ARBA" id="ARBA00022723"/>
    </source>
</evidence>
<dbReference type="FunFam" id="3.40.30.10:FF:000001">
    <property type="entry name" value="Thioredoxin"/>
    <property type="match status" value="1"/>
</dbReference>
<dbReference type="NCBIfam" id="TIGR01068">
    <property type="entry name" value="thioredoxin"/>
    <property type="match status" value="1"/>
</dbReference>
<dbReference type="CDD" id="cd02947">
    <property type="entry name" value="TRX_family"/>
    <property type="match status" value="1"/>
</dbReference>
<dbReference type="NCBIfam" id="NF008229">
    <property type="entry name" value="PRK10996.1"/>
    <property type="match status" value="1"/>
</dbReference>
<evidence type="ECO:0000313" key="9">
    <source>
        <dbReference type="EMBL" id="ONG41460.1"/>
    </source>
</evidence>
<dbReference type="PROSITE" id="PS51352">
    <property type="entry name" value="THIOREDOXIN_2"/>
    <property type="match status" value="1"/>
</dbReference>
<dbReference type="Gene3D" id="3.40.30.10">
    <property type="entry name" value="Glutaredoxin"/>
    <property type="match status" value="1"/>
</dbReference>
<keyword evidence="5" id="KW-1015">Disulfide bond</keyword>
<evidence type="ECO:0000256" key="6">
    <source>
        <dbReference type="ARBA" id="ARBA00023284"/>
    </source>
</evidence>
<accession>A0A1S8CYB6</accession>
<dbReference type="STRING" id="1907941.BKE30_03160"/>
<dbReference type="InterPro" id="IPR036249">
    <property type="entry name" value="Thioredoxin-like_sf"/>
</dbReference>
<gene>
    <name evidence="9" type="ORF">BKE30_03160</name>
</gene>
<dbReference type="RefSeq" id="WP_076877218.1">
    <property type="nucleotide sequence ID" value="NZ_MLCN01000008.1"/>
</dbReference>
<dbReference type="EMBL" id="MLCN01000008">
    <property type="protein sequence ID" value="ONG41460.1"/>
    <property type="molecule type" value="Genomic_DNA"/>
</dbReference>
<dbReference type="PRINTS" id="PR00421">
    <property type="entry name" value="THIOREDOXIN"/>
</dbReference>
<comment type="similarity">
    <text evidence="1">Belongs to the thioredoxin family.</text>
</comment>
<dbReference type="GO" id="GO:0015035">
    <property type="term" value="F:protein-disulfide reductase activity"/>
    <property type="evidence" value="ECO:0007669"/>
    <property type="project" value="UniProtKB-UniRule"/>
</dbReference>
<keyword evidence="2" id="KW-0813">Transport</keyword>
<dbReference type="Gene3D" id="2.30.30.380">
    <property type="entry name" value="Zn-finger domain of Sec23/24"/>
    <property type="match status" value="1"/>
</dbReference>
<name>A0A1S8CYB6_9GAMM</name>
<dbReference type="GO" id="GO:0005737">
    <property type="term" value="C:cytoplasm"/>
    <property type="evidence" value="ECO:0007669"/>
    <property type="project" value="TreeGrafter"/>
</dbReference>
<dbReference type="GO" id="GO:0046872">
    <property type="term" value="F:metal ion binding"/>
    <property type="evidence" value="ECO:0007669"/>
    <property type="project" value="UniProtKB-KW"/>
</dbReference>
<evidence type="ECO:0000256" key="7">
    <source>
        <dbReference type="NCBIfam" id="TIGR01068"/>
    </source>
</evidence>
<dbReference type="Pfam" id="PF00085">
    <property type="entry name" value="Thioredoxin"/>
    <property type="match status" value="1"/>
</dbReference>
<dbReference type="SUPFAM" id="SSF52833">
    <property type="entry name" value="Thioredoxin-like"/>
    <property type="match status" value="1"/>
</dbReference>
<dbReference type="PANTHER" id="PTHR45663:SF11">
    <property type="entry name" value="GEO12009P1"/>
    <property type="match status" value="1"/>
</dbReference>
<feature type="domain" description="Thioredoxin" evidence="8">
    <location>
        <begin position="16"/>
        <end position="139"/>
    </location>
</feature>
<protein>
    <recommendedName>
        <fullName evidence="7">Thioredoxin</fullName>
    </recommendedName>
</protein>
<dbReference type="PANTHER" id="PTHR45663">
    <property type="entry name" value="GEO12009P1"/>
    <property type="match status" value="1"/>
</dbReference>
<evidence type="ECO:0000313" key="10">
    <source>
        <dbReference type="Proteomes" id="UP000192132"/>
    </source>
</evidence>
<dbReference type="PROSITE" id="PS00194">
    <property type="entry name" value="THIOREDOXIN_1"/>
    <property type="match status" value="1"/>
</dbReference>
<evidence type="ECO:0000259" key="8">
    <source>
        <dbReference type="PROSITE" id="PS51352"/>
    </source>
</evidence>
<keyword evidence="6" id="KW-0676">Redox-active center</keyword>
<dbReference type="AlphaFoldDB" id="A0A1S8CYB6"/>
<dbReference type="OrthoDB" id="9790390at2"/>
<dbReference type="Proteomes" id="UP000192132">
    <property type="component" value="Unassembled WGS sequence"/>
</dbReference>
<keyword evidence="3" id="KW-0479">Metal-binding</keyword>
<evidence type="ECO:0000256" key="2">
    <source>
        <dbReference type="ARBA" id="ARBA00022448"/>
    </source>
</evidence>
<dbReference type="Pfam" id="PF21352">
    <property type="entry name" value="Zn_ribbon_Thio2"/>
    <property type="match status" value="1"/>
</dbReference>
<dbReference type="InterPro" id="IPR049299">
    <property type="entry name" value="Thio2_N"/>
</dbReference>